<protein>
    <submittedName>
        <fullName evidence="3">NADH ubiquinone oxidoreductase, 20 kDa subunit</fullName>
    </submittedName>
</protein>
<keyword evidence="1" id="KW-0560">Oxidoreductase</keyword>
<dbReference type="PANTHER" id="PTHR42845:SF1">
    <property type="entry name" value="HYDROGENASE SMALL SUBUNIT"/>
    <property type="match status" value="1"/>
</dbReference>
<comment type="caution">
    <text evidence="3">The sequence shown here is derived from an EMBL/GenBank/DDBJ whole genome shotgun (WGS) entry which is preliminary data.</text>
</comment>
<dbReference type="InterPro" id="IPR037024">
    <property type="entry name" value="NiFe_Hase_small_N_sf"/>
</dbReference>
<keyword evidence="4" id="KW-1185">Reference proteome</keyword>
<feature type="domain" description="NADH:ubiquinone oxidoreductase-like 20kDa subunit" evidence="2">
    <location>
        <begin position="21"/>
        <end position="154"/>
    </location>
</feature>
<accession>Q0YRW6</accession>
<organism evidence="3 4">
    <name type="scientific">Chlorobium ferrooxidans DSM 13031</name>
    <dbReference type="NCBI Taxonomy" id="377431"/>
    <lineage>
        <taxon>Bacteria</taxon>
        <taxon>Pseudomonadati</taxon>
        <taxon>Chlorobiota</taxon>
        <taxon>Chlorobiia</taxon>
        <taxon>Chlorobiales</taxon>
        <taxon>Chlorobiaceae</taxon>
        <taxon>Chlorobium/Pelodictyon group</taxon>
        <taxon>Chlorobium</taxon>
    </lineage>
</organism>
<sequence length="251" mass="27641">MNQQGLRFEKLKIASFDFTCCEGCQLQLANRESTLADFLRLIDIRNFREISSEQHDDYDIALIEGSISRSDEVERLLAIRRQAKVLVAFGTCACFGGVNSLKNRVSGEAAVSEVYGEIKVETLPVRRISEVVKVDLSIPGCPVAKEEVERIIISLVTGSLVTLPKYPVCVECKAALNTCLFELGEICLGPITRAGCHAVCTTGKTPCLGCRGPAEEINMEAFLHLVKERGLSRSDLQEKLAFYNAFDAFTP</sequence>
<dbReference type="EMBL" id="AASE01000008">
    <property type="protein sequence ID" value="EAT59021.1"/>
    <property type="molecule type" value="Genomic_DNA"/>
</dbReference>
<name>Q0YRW6_9CHLB</name>
<evidence type="ECO:0000256" key="1">
    <source>
        <dbReference type="ARBA" id="ARBA00023002"/>
    </source>
</evidence>
<dbReference type="GO" id="GO:0051536">
    <property type="term" value="F:iron-sulfur cluster binding"/>
    <property type="evidence" value="ECO:0007669"/>
    <property type="project" value="InterPro"/>
</dbReference>
<dbReference type="Gene3D" id="3.40.50.700">
    <property type="entry name" value="NADH:ubiquinone oxidoreductase-like, 20kDa subunit"/>
    <property type="match status" value="1"/>
</dbReference>
<evidence type="ECO:0000313" key="3">
    <source>
        <dbReference type="EMBL" id="EAT59021.1"/>
    </source>
</evidence>
<dbReference type="InterPro" id="IPR006137">
    <property type="entry name" value="NADH_UbQ_OxRdtase-like_20kDa"/>
</dbReference>
<dbReference type="Pfam" id="PF01058">
    <property type="entry name" value="Oxidored_q6"/>
    <property type="match status" value="1"/>
</dbReference>
<proteinExistence type="predicted"/>
<dbReference type="OrthoDB" id="9787729at2"/>
<evidence type="ECO:0000259" key="2">
    <source>
        <dbReference type="Pfam" id="PF01058"/>
    </source>
</evidence>
<dbReference type="SUPFAM" id="SSF56770">
    <property type="entry name" value="HydA/Nqo6-like"/>
    <property type="match status" value="1"/>
</dbReference>
<gene>
    <name evidence="3" type="ORF">CferDRAFT_1020</name>
</gene>
<dbReference type="AlphaFoldDB" id="Q0YRW6"/>
<dbReference type="RefSeq" id="WP_006366268.1">
    <property type="nucleotide sequence ID" value="NZ_AASE01000008.1"/>
</dbReference>
<keyword evidence="3" id="KW-0830">Ubiquinone</keyword>
<dbReference type="InterPro" id="IPR051349">
    <property type="entry name" value="Hydrogenase_assoc-protein"/>
</dbReference>
<evidence type="ECO:0000313" key="4">
    <source>
        <dbReference type="Proteomes" id="UP000004162"/>
    </source>
</evidence>
<reference evidence="3 4" key="1">
    <citation type="submission" date="2006-07" db="EMBL/GenBank/DDBJ databases">
        <title>Annotation of the draft genome assembly of Chlorobium ferroxidans DSM 13031.</title>
        <authorList>
            <consortium name="US DOE Joint Genome Institute (JGI-ORNL)"/>
            <person name="Larimer F."/>
            <person name="Land M."/>
            <person name="Hauser L."/>
        </authorList>
    </citation>
    <scope>NUCLEOTIDE SEQUENCE [LARGE SCALE GENOMIC DNA]</scope>
    <source>
        <strain evidence="3 4">DSM 13031</strain>
    </source>
</reference>
<dbReference type="PANTHER" id="PTHR42845">
    <property type="entry name" value="COENZYME F420-REDUCING HYDROGENASE, GAMMA SUBUNIT"/>
    <property type="match status" value="1"/>
</dbReference>
<dbReference type="Proteomes" id="UP000004162">
    <property type="component" value="Unassembled WGS sequence"/>
</dbReference>
<dbReference type="GO" id="GO:0016491">
    <property type="term" value="F:oxidoreductase activity"/>
    <property type="evidence" value="ECO:0007669"/>
    <property type="project" value="UniProtKB-KW"/>
</dbReference>
<reference evidence="3 4" key="2">
    <citation type="submission" date="2006-07" db="EMBL/GenBank/DDBJ databases">
        <title>Sequencing of the draft genome and assembly of Chlorobium ferroxidans DSM 13031.</title>
        <authorList>
            <consortium name="US DOE Joint Genome Institute (JGI-PGF)"/>
            <person name="Copeland A."/>
            <person name="Lucas S."/>
            <person name="Lapidus A."/>
            <person name="Barry K."/>
            <person name="Glavina del Rio T."/>
            <person name="Dalin E."/>
            <person name="Tice H."/>
            <person name="Bruce D."/>
            <person name="Pitluck S."/>
            <person name="Richardson P."/>
        </authorList>
    </citation>
    <scope>NUCLEOTIDE SEQUENCE [LARGE SCALE GENOMIC DNA]</scope>
    <source>
        <strain evidence="3 4">DSM 13031</strain>
    </source>
</reference>